<dbReference type="Gramene" id="PNW72049">
    <property type="protein sequence ID" value="PNW72049"/>
    <property type="gene ID" value="CHLRE_16g684450v5"/>
</dbReference>
<feature type="region of interest" description="Disordered" evidence="9">
    <location>
        <begin position="898"/>
        <end position="918"/>
    </location>
</feature>
<dbReference type="GO" id="GO:0005737">
    <property type="term" value="C:cytoplasm"/>
    <property type="evidence" value="ECO:0000318"/>
    <property type="project" value="GO_Central"/>
</dbReference>
<proteinExistence type="predicted"/>
<evidence type="ECO:0000313" key="12">
    <source>
        <dbReference type="Proteomes" id="UP000006906"/>
    </source>
</evidence>
<feature type="region of interest" description="Disordered" evidence="9">
    <location>
        <begin position="1"/>
        <end position="59"/>
    </location>
</feature>
<feature type="cross-link" description="Glycyl lysine isopeptide (Lys-Gly) (interchain with G-Cter in SUMO2)" evidence="8">
    <location>
        <position position="591"/>
    </location>
</feature>
<name>A0A2K3CUT9_CHLRE</name>
<accession>A0A2K3CUT9</accession>
<feature type="compositionally biased region" description="Basic and acidic residues" evidence="9">
    <location>
        <begin position="1"/>
        <end position="15"/>
    </location>
</feature>
<evidence type="ECO:0000256" key="2">
    <source>
        <dbReference type="ARBA" id="ARBA00022679"/>
    </source>
</evidence>
<keyword evidence="5 7" id="KW-0067">ATP-binding</keyword>
<feature type="region of interest" description="Disordered" evidence="9">
    <location>
        <begin position="233"/>
        <end position="253"/>
    </location>
</feature>
<dbReference type="Proteomes" id="UP000006906">
    <property type="component" value="Chromosome 16"/>
</dbReference>
<reference evidence="11 12" key="1">
    <citation type="journal article" date="2007" name="Science">
        <title>The Chlamydomonas genome reveals the evolution of key animal and plant functions.</title>
        <authorList>
            <person name="Merchant S.S."/>
            <person name="Prochnik S.E."/>
            <person name="Vallon O."/>
            <person name="Harris E.H."/>
            <person name="Karpowicz S.J."/>
            <person name="Witman G.B."/>
            <person name="Terry A."/>
            <person name="Salamov A."/>
            <person name="Fritz-Laylin L.K."/>
            <person name="Marechal-Drouard L."/>
            <person name="Marshall W.F."/>
            <person name="Qu L.H."/>
            <person name="Nelson D.R."/>
            <person name="Sanderfoot A.A."/>
            <person name="Spalding M.H."/>
            <person name="Kapitonov V.V."/>
            <person name="Ren Q."/>
            <person name="Ferris P."/>
            <person name="Lindquist E."/>
            <person name="Shapiro H."/>
            <person name="Lucas S.M."/>
            <person name="Grimwood J."/>
            <person name="Schmutz J."/>
            <person name="Cardol P."/>
            <person name="Cerutti H."/>
            <person name="Chanfreau G."/>
            <person name="Chen C.L."/>
            <person name="Cognat V."/>
            <person name="Croft M.T."/>
            <person name="Dent R."/>
            <person name="Dutcher S."/>
            <person name="Fernandez E."/>
            <person name="Fukuzawa H."/>
            <person name="Gonzalez-Ballester D."/>
            <person name="Gonzalez-Halphen D."/>
            <person name="Hallmann A."/>
            <person name="Hanikenne M."/>
            <person name="Hippler M."/>
            <person name="Inwood W."/>
            <person name="Jabbari K."/>
            <person name="Kalanon M."/>
            <person name="Kuras R."/>
            <person name="Lefebvre P.A."/>
            <person name="Lemaire S.D."/>
            <person name="Lobanov A.V."/>
            <person name="Lohr M."/>
            <person name="Manuell A."/>
            <person name="Meier I."/>
            <person name="Mets L."/>
            <person name="Mittag M."/>
            <person name="Mittelmeier T."/>
            <person name="Moroney J.V."/>
            <person name="Moseley J."/>
            <person name="Napoli C."/>
            <person name="Nedelcu A.M."/>
            <person name="Niyogi K."/>
            <person name="Novoselov S.V."/>
            <person name="Paulsen I.T."/>
            <person name="Pazour G."/>
            <person name="Purton S."/>
            <person name="Ral J.P."/>
            <person name="Riano-Pachon D.M."/>
            <person name="Riekhof W."/>
            <person name="Rymarquis L."/>
            <person name="Schroda M."/>
            <person name="Stern D."/>
            <person name="Umen J."/>
            <person name="Willows R."/>
            <person name="Wilson N."/>
            <person name="Zimmer S.L."/>
            <person name="Allmer J."/>
            <person name="Balk J."/>
            <person name="Bisova K."/>
            <person name="Chen C.J."/>
            <person name="Elias M."/>
            <person name="Gendler K."/>
            <person name="Hauser C."/>
            <person name="Lamb M.R."/>
            <person name="Ledford H."/>
            <person name="Long J.C."/>
            <person name="Minagawa J."/>
            <person name="Page M.D."/>
            <person name="Pan J."/>
            <person name="Pootakham W."/>
            <person name="Roje S."/>
            <person name="Rose A."/>
            <person name="Stahlberg E."/>
            <person name="Terauchi A.M."/>
            <person name="Yang P."/>
            <person name="Ball S."/>
            <person name="Bowler C."/>
            <person name="Dieckmann C.L."/>
            <person name="Gladyshev V.N."/>
            <person name="Green P."/>
            <person name="Jorgensen R."/>
            <person name="Mayfield S."/>
            <person name="Mueller-Roeber B."/>
            <person name="Rajamani S."/>
            <person name="Sayre R.T."/>
            <person name="Brokstein P."/>
            <person name="Dubchak I."/>
            <person name="Goodstein D."/>
            <person name="Hornick L."/>
            <person name="Huang Y.W."/>
            <person name="Jhaveri J."/>
            <person name="Luo Y."/>
            <person name="Martinez D."/>
            <person name="Ngau W.C."/>
            <person name="Otillar B."/>
            <person name="Poliakov A."/>
            <person name="Porter A."/>
            <person name="Szajkowski L."/>
            <person name="Werner G."/>
            <person name="Zhou K."/>
            <person name="Grigoriev I.V."/>
            <person name="Rokhsar D.S."/>
            <person name="Grossman A.R."/>
        </authorList>
    </citation>
    <scope>NUCLEOTIDE SEQUENCE [LARGE SCALE GENOMIC DNA]</scope>
    <source>
        <strain evidence="12">CC-503</strain>
    </source>
</reference>
<dbReference type="SMART" id="SM00220">
    <property type="entry name" value="S_TKc"/>
    <property type="match status" value="1"/>
</dbReference>
<dbReference type="STRING" id="3055.A0A2K3CUT9"/>
<dbReference type="AlphaFoldDB" id="A0A2K3CUT9"/>
<evidence type="ECO:0000256" key="5">
    <source>
        <dbReference type="ARBA" id="ARBA00022840"/>
    </source>
</evidence>
<evidence type="ECO:0000259" key="10">
    <source>
        <dbReference type="PROSITE" id="PS50011"/>
    </source>
</evidence>
<dbReference type="InterPro" id="IPR008271">
    <property type="entry name" value="Ser/Thr_kinase_AS"/>
</dbReference>
<dbReference type="InterPro" id="IPR000719">
    <property type="entry name" value="Prot_kinase_dom"/>
</dbReference>
<dbReference type="GO" id="GO:0005524">
    <property type="term" value="F:ATP binding"/>
    <property type="evidence" value="ECO:0007669"/>
    <property type="project" value="UniProtKB-KW"/>
</dbReference>
<feature type="compositionally biased region" description="Pro residues" evidence="9">
    <location>
        <begin position="391"/>
        <end position="407"/>
    </location>
</feature>
<dbReference type="PROSITE" id="PS50011">
    <property type="entry name" value="PROTEIN_KINASE_DOM"/>
    <property type="match status" value="1"/>
</dbReference>
<dbReference type="GO" id="GO:0035556">
    <property type="term" value="P:intracellular signal transduction"/>
    <property type="evidence" value="ECO:0000318"/>
    <property type="project" value="GO_Central"/>
</dbReference>
<dbReference type="PANTHER" id="PTHR24350">
    <property type="entry name" value="SERINE/THREONINE-PROTEIN KINASE IAL-RELATED"/>
    <property type="match status" value="1"/>
</dbReference>
<protein>
    <recommendedName>
        <fullName evidence="10">Protein kinase domain-containing protein</fullName>
    </recommendedName>
</protein>
<evidence type="ECO:0000256" key="1">
    <source>
        <dbReference type="ARBA" id="ARBA00022527"/>
    </source>
</evidence>
<dbReference type="InterPro" id="IPR011009">
    <property type="entry name" value="Kinase-like_dom_sf"/>
</dbReference>
<evidence type="ECO:0000256" key="6">
    <source>
        <dbReference type="PIRSR" id="PIRSR630616-1"/>
    </source>
</evidence>
<keyword evidence="12" id="KW-1185">Reference proteome</keyword>
<dbReference type="RefSeq" id="XP_042915952.1">
    <property type="nucleotide sequence ID" value="XM_043071516.1"/>
</dbReference>
<sequence>MESHTVSEKEARSPGEADAGASPSRYLPPCESPRDPPAAGDPGDSKVPPCGHTPSPFTSTNAAVAGLDVQRHEDTHTAVQEAPKTTSWADASFSNRAEDRADAAAQLDNARAGDALPRGGTARPSTVRALFDNVCRRLGDRGGISRLGLGSVTAAAAWLMPTNRRGSTSACIGDDLELGPGNPPGARSAISLVQPSGRQLSATRDLLPGADPHTSLSVDRHFLRACGGRYAGGSGSAGAPDSSPLSAAAGPYGQQQHTGAACAAGVVPGPAAGKSRYGGTPVPPSLRMVLGAAQASEAMALTSSPAAMGVPTGICSINMRRGSVGYAPGPDSTDSCSSASSIPVARDGSNDTWAHSSSNTSHDTLAAPRACASAGPRDVPSHGFPLGSAPCTPPRPLPSPSLPPPPTTLGAGSGAGMPPVPMSPPLPGLFKPRAMPGDGLLYLAPAARASMWSAARGARWSLSQYDVGRKMYTGYASSVHKAVCRTSGTEVVLKLYQLSSLSDFLRHQVLRELEIHSRLRCPSTVQLLAAFREGDTLAFVLEYVRGGSLQGVRRKLGGRMNEQWAVQLVVLPLLRAVAYLHRQGIVHRDIKPENLLFTPDWRLKLCDFGVSIALHEERAVTRAGSREYMAPEVSACPLKNLPHDNKAEEGYSYGYAADIFSIGAVVYELMTGFPPFPCGPPPLQRQPAVQLQAQPRDVPHEGAKEDGSKAQHGGAQGAGEDAGSDGLRGDGLGVAAVAAEGSAAAGRKSDDYDAEALLRLAPHPLQQQPHERHKEEEAQGTADAAAASCAAEKEQPEESSNASRPPVTPLRGSSVASAKGASLGTAIAGVPGAGKPPPLSRGSSSTASPPLAFPSSVSPAARSFIRTCLEPHPGDRASIDQLMVHEWVVNAQQACRSGPLSQAASAVAEGEPQEPIPQ</sequence>
<feature type="compositionally biased region" description="Basic and acidic residues" evidence="9">
    <location>
        <begin position="697"/>
        <end position="709"/>
    </location>
</feature>
<feature type="region of interest" description="Disordered" evidence="9">
    <location>
        <begin position="764"/>
        <end position="857"/>
    </location>
</feature>
<dbReference type="InParanoid" id="A0A2K3CUT9"/>
<dbReference type="Gene3D" id="1.10.510.10">
    <property type="entry name" value="Transferase(Phosphotransferase) domain 1"/>
    <property type="match status" value="2"/>
</dbReference>
<organism evidence="11 12">
    <name type="scientific">Chlamydomonas reinhardtii</name>
    <name type="common">Chlamydomonas smithii</name>
    <dbReference type="NCBI Taxonomy" id="3055"/>
    <lineage>
        <taxon>Eukaryota</taxon>
        <taxon>Viridiplantae</taxon>
        <taxon>Chlorophyta</taxon>
        <taxon>core chlorophytes</taxon>
        <taxon>Chlorophyceae</taxon>
        <taxon>CS clade</taxon>
        <taxon>Chlamydomonadales</taxon>
        <taxon>Chlamydomonadaceae</taxon>
        <taxon>Chlamydomonas</taxon>
    </lineage>
</organism>
<feature type="binding site" evidence="7">
    <location>
        <position position="607"/>
    </location>
    <ligand>
        <name>ATP</name>
        <dbReference type="ChEBI" id="CHEBI:30616"/>
    </ligand>
</feature>
<feature type="active site" description="Proton acceptor" evidence="6">
    <location>
        <position position="589"/>
    </location>
</feature>
<keyword evidence="2" id="KW-0808">Transferase</keyword>
<dbReference type="InterPro" id="IPR030616">
    <property type="entry name" value="Aur-like"/>
</dbReference>
<dbReference type="GO" id="GO:0004683">
    <property type="term" value="F:calcium/calmodulin-dependent protein kinase activity"/>
    <property type="evidence" value="ECO:0000318"/>
    <property type="project" value="GO_Central"/>
</dbReference>
<dbReference type="Pfam" id="PF00069">
    <property type="entry name" value="Pkinase"/>
    <property type="match status" value="1"/>
</dbReference>
<evidence type="ECO:0000256" key="7">
    <source>
        <dbReference type="PIRSR" id="PIRSR630616-2"/>
    </source>
</evidence>
<feature type="compositionally biased region" description="Low complexity" evidence="9">
    <location>
        <begin position="332"/>
        <end position="341"/>
    </location>
</feature>
<evidence type="ECO:0000256" key="3">
    <source>
        <dbReference type="ARBA" id="ARBA00022741"/>
    </source>
</evidence>
<feature type="region of interest" description="Disordered" evidence="9">
    <location>
        <begin position="678"/>
        <end position="727"/>
    </location>
</feature>
<evidence type="ECO:0000313" key="11">
    <source>
        <dbReference type="EMBL" id="PNW72049.1"/>
    </source>
</evidence>
<dbReference type="GO" id="GO:0005516">
    <property type="term" value="F:calmodulin binding"/>
    <property type="evidence" value="ECO:0000318"/>
    <property type="project" value="GO_Central"/>
</dbReference>
<feature type="compositionally biased region" description="Low complexity" evidence="9">
    <location>
        <begin position="779"/>
        <end position="790"/>
    </location>
</feature>
<feature type="region of interest" description="Disordered" evidence="9">
    <location>
        <begin position="326"/>
        <end position="424"/>
    </location>
</feature>
<feature type="compositionally biased region" description="Low complexity" evidence="9">
    <location>
        <begin position="237"/>
        <end position="251"/>
    </location>
</feature>
<keyword evidence="4" id="KW-0418">Kinase</keyword>
<feature type="compositionally biased region" description="Polar residues" evidence="9">
    <location>
        <begin position="350"/>
        <end position="363"/>
    </location>
</feature>
<dbReference type="KEGG" id="cre:CHLRE_16g684450v5"/>
<evidence type="ECO:0000256" key="8">
    <source>
        <dbReference type="PIRSR" id="PIRSR630616-3"/>
    </source>
</evidence>
<dbReference type="GO" id="GO:0009931">
    <property type="term" value="F:calcium-dependent protein serine/threonine kinase activity"/>
    <property type="evidence" value="ECO:0000318"/>
    <property type="project" value="GO_Central"/>
</dbReference>
<dbReference type="PaxDb" id="3055-EDO98167"/>
<dbReference type="EMBL" id="CM008977">
    <property type="protein sequence ID" value="PNW72049.1"/>
    <property type="molecule type" value="Genomic_DNA"/>
</dbReference>
<dbReference type="GeneID" id="5725930"/>
<feature type="binding site" evidence="7">
    <location>
        <position position="494"/>
    </location>
    <ligand>
        <name>ATP</name>
        <dbReference type="ChEBI" id="CHEBI:30616"/>
    </ligand>
</feature>
<evidence type="ECO:0000256" key="9">
    <source>
        <dbReference type="SAM" id="MobiDB-lite"/>
    </source>
</evidence>
<gene>
    <name evidence="11" type="ORF">CHLRE_16g684450v5</name>
</gene>
<keyword evidence="3 7" id="KW-0547">Nucleotide-binding</keyword>
<feature type="binding site" evidence="7">
    <location>
        <begin position="593"/>
        <end position="594"/>
    </location>
    <ligand>
        <name>ATP</name>
        <dbReference type="ChEBI" id="CHEBI:30616"/>
    </ligand>
</feature>
<dbReference type="GO" id="GO:0005634">
    <property type="term" value="C:nucleus"/>
    <property type="evidence" value="ECO:0000318"/>
    <property type="project" value="GO_Central"/>
</dbReference>
<dbReference type="SUPFAM" id="SSF56112">
    <property type="entry name" value="Protein kinase-like (PK-like)"/>
    <property type="match status" value="1"/>
</dbReference>
<keyword evidence="1" id="KW-0723">Serine/threonine-protein kinase</keyword>
<dbReference type="ExpressionAtlas" id="A0A2K3CUT9">
    <property type="expression patterns" value="baseline and differential"/>
</dbReference>
<dbReference type="PROSITE" id="PS00108">
    <property type="entry name" value="PROTEIN_KINASE_ST"/>
    <property type="match status" value="1"/>
</dbReference>
<evidence type="ECO:0000256" key="4">
    <source>
        <dbReference type="ARBA" id="ARBA00022777"/>
    </source>
</evidence>
<feature type="domain" description="Protein kinase" evidence="10">
    <location>
        <begin position="465"/>
        <end position="888"/>
    </location>
</feature>
<dbReference type="OrthoDB" id="74764at2759"/>